<evidence type="ECO:0000256" key="2">
    <source>
        <dbReference type="SAM" id="MobiDB-lite"/>
    </source>
</evidence>
<reference key="1">
    <citation type="submission" date="2007-01" db="EMBL/GenBank/DDBJ databases">
        <title>The Genome Sequence of Puccinia graminis f. sp. tritici Strain CRL 75-36-700-3.</title>
        <authorList>
            <consortium name="The Broad Institute Genome Sequencing Platform"/>
            <person name="Birren B."/>
            <person name="Lander E."/>
            <person name="Galagan J."/>
            <person name="Nusbaum C."/>
            <person name="Devon K."/>
            <person name="Cuomo C."/>
            <person name="Jaffe D."/>
            <person name="Butler J."/>
            <person name="Alvarez P."/>
            <person name="Gnerre S."/>
            <person name="Grabherr M."/>
            <person name="Mauceli E."/>
            <person name="Brockman W."/>
            <person name="Young S."/>
            <person name="LaButti K."/>
            <person name="Sykes S."/>
            <person name="DeCaprio D."/>
            <person name="Crawford M."/>
            <person name="Koehrsen M."/>
            <person name="Engels R."/>
            <person name="Montgomery P."/>
            <person name="Pearson M."/>
            <person name="Howarth C."/>
            <person name="Larson L."/>
            <person name="White J."/>
            <person name="Zeng Q."/>
            <person name="Kodira C."/>
            <person name="Yandava C."/>
            <person name="Alvarado L."/>
            <person name="O'Leary S."/>
            <person name="Szabo L."/>
            <person name="Dean R."/>
            <person name="Schein J."/>
        </authorList>
    </citation>
    <scope>NUCLEOTIDE SEQUENCE</scope>
    <source>
        <strain>CRL 75-36-700-3</strain>
    </source>
</reference>
<evidence type="ECO:0000313" key="5">
    <source>
        <dbReference type="Proteomes" id="UP000008783"/>
    </source>
</evidence>
<dbReference type="SUPFAM" id="SSF53448">
    <property type="entry name" value="Nucleotide-diphospho-sugar transferases"/>
    <property type="match status" value="1"/>
</dbReference>
<accession>E3KGA9</accession>
<dbReference type="GeneID" id="10545043"/>
<dbReference type="Gene3D" id="3.90.550.20">
    <property type="match status" value="1"/>
</dbReference>
<dbReference type="OMA" id="AFHIMIR"/>
<evidence type="ECO:0008006" key="6">
    <source>
        <dbReference type="Google" id="ProtNLM"/>
    </source>
</evidence>
<reference evidence="5" key="2">
    <citation type="journal article" date="2011" name="Proc. Natl. Acad. Sci. U.S.A.">
        <title>Obligate biotrophy features unraveled by the genomic analysis of rust fungi.</title>
        <authorList>
            <person name="Duplessis S."/>
            <person name="Cuomo C.A."/>
            <person name="Lin Y.-C."/>
            <person name="Aerts A."/>
            <person name="Tisserant E."/>
            <person name="Veneault-Fourrey C."/>
            <person name="Joly D.L."/>
            <person name="Hacquard S."/>
            <person name="Amselem J."/>
            <person name="Cantarel B.L."/>
            <person name="Chiu R."/>
            <person name="Coutinho P.M."/>
            <person name="Feau N."/>
            <person name="Field M."/>
            <person name="Frey P."/>
            <person name="Gelhaye E."/>
            <person name="Goldberg J."/>
            <person name="Grabherr M.G."/>
            <person name="Kodira C.D."/>
            <person name="Kohler A."/>
            <person name="Kuees U."/>
            <person name="Lindquist E.A."/>
            <person name="Lucas S.M."/>
            <person name="Mago R."/>
            <person name="Mauceli E."/>
            <person name="Morin E."/>
            <person name="Murat C."/>
            <person name="Pangilinan J.L."/>
            <person name="Park R."/>
            <person name="Pearson M."/>
            <person name="Quesneville H."/>
            <person name="Rouhier N."/>
            <person name="Sakthikumar S."/>
            <person name="Salamov A.A."/>
            <person name="Schmutz J."/>
            <person name="Selles B."/>
            <person name="Shapiro H."/>
            <person name="Tanguay P."/>
            <person name="Tuskan G.A."/>
            <person name="Henrissat B."/>
            <person name="Van de Peer Y."/>
            <person name="Rouze P."/>
            <person name="Ellis J.G."/>
            <person name="Dodds P.N."/>
            <person name="Schein J.E."/>
            <person name="Zhong S."/>
            <person name="Hamelin R.C."/>
            <person name="Grigoriev I.V."/>
            <person name="Szabo L.J."/>
            <person name="Martin F."/>
        </authorList>
    </citation>
    <scope>NUCLEOTIDE SEQUENCE [LARGE SCALE GENOMIC DNA]</scope>
    <source>
        <strain evidence="5">CRL 75-36-700-3 / race SCCL</strain>
    </source>
</reference>
<dbReference type="AlphaFoldDB" id="E3KGA9"/>
<name>E3KGA9_PUCGT</name>
<dbReference type="GO" id="GO:0016758">
    <property type="term" value="F:hexosyltransferase activity"/>
    <property type="evidence" value="ECO:0000318"/>
    <property type="project" value="GO_Central"/>
</dbReference>
<keyword evidence="3" id="KW-1133">Transmembrane helix</keyword>
<dbReference type="InterPro" id="IPR051981">
    <property type="entry name" value="Glycosyltransf_32"/>
</dbReference>
<dbReference type="RefSeq" id="XP_003327753.1">
    <property type="nucleotide sequence ID" value="XM_003327705.2"/>
</dbReference>
<dbReference type="STRING" id="418459.E3KGA9"/>
<keyword evidence="5" id="KW-1185">Reference proteome</keyword>
<gene>
    <name evidence="4" type="ORF">PGTG_08520</name>
</gene>
<dbReference type="GO" id="GO:0006688">
    <property type="term" value="P:glycosphingolipid biosynthetic process"/>
    <property type="evidence" value="ECO:0000318"/>
    <property type="project" value="GO_Central"/>
</dbReference>
<dbReference type="OrthoDB" id="409543at2759"/>
<dbReference type="VEuPathDB" id="FungiDB:PGTG_08520"/>
<protein>
    <recommendedName>
        <fullName evidence="6">Glycosyltransferase family 32 protein</fullName>
    </recommendedName>
</protein>
<dbReference type="Pfam" id="PF04488">
    <property type="entry name" value="Gly_transf_sug"/>
    <property type="match status" value="1"/>
</dbReference>
<evidence type="ECO:0000313" key="4">
    <source>
        <dbReference type="EMBL" id="EFP83334.1"/>
    </source>
</evidence>
<feature type="region of interest" description="Disordered" evidence="2">
    <location>
        <begin position="1"/>
        <end position="33"/>
    </location>
</feature>
<evidence type="ECO:0000256" key="1">
    <source>
        <dbReference type="ARBA" id="ARBA00009003"/>
    </source>
</evidence>
<evidence type="ECO:0000256" key="3">
    <source>
        <dbReference type="SAM" id="Phobius"/>
    </source>
</evidence>
<dbReference type="Proteomes" id="UP000008783">
    <property type="component" value="Unassembled WGS sequence"/>
</dbReference>
<sequence length="495" mass="57599">MYSTSPSTNSNSLPTFNRKTTSSTTTAAASISSHRTQHALQRLRQTRVLQLLRTKYKLILATLFIGALLFYYLVETHIQIAFYTRNSIDQLLPPDPPKLSKRCFSEQYLTNPFQPASSSFPSSPAYNLSQGSLGLQPKVLSLSPGFNLPHYDDCYRFASTIPPKPTEAMLRSHTIDGEQLTYYHLYWRSDLSPISERQIITLKSLLATQDFRTSPNAIQPISQLILWTNPSTRSLENDPLLAPLLYRYRDRLSLRIIDLLSLSKHTPLHEHHLLNSIFDKKAWLDGDLVRVLVLWHYGGLWIDMDNLVLRDLRVLTEHEWVVQWDCYGNLIFQKKNIQLIYPSANEDFDPKKTDKPYEPLNGHIMHFLKHSPYLCEMMEMMSKPPWPRRASTDWGQRLYHRLYRSLLSSGVTPFKVLPYCLTDGRSCTLKDRIPDPFANDPSLPSALDRQNWDKRLAHKLDHLFAIHLHNQWLKQFPKNGWVYRLYINHWNAIVD</sequence>
<dbReference type="InterPro" id="IPR007577">
    <property type="entry name" value="GlycoTrfase_DXD_sugar-bd_CS"/>
</dbReference>
<dbReference type="PANTHER" id="PTHR12042">
    <property type="entry name" value="LACTOSYLCERAMIDE 4-ALPHA-GALACTOSYLTRANSFERASE ALPHA- 1,4-GALACTOSYLTRANSFERASE"/>
    <property type="match status" value="1"/>
</dbReference>
<feature type="transmembrane region" description="Helical" evidence="3">
    <location>
        <begin position="56"/>
        <end position="74"/>
    </location>
</feature>
<dbReference type="EMBL" id="DS178286">
    <property type="protein sequence ID" value="EFP83334.1"/>
    <property type="molecule type" value="Genomic_DNA"/>
</dbReference>
<dbReference type="PANTHER" id="PTHR12042:SF21">
    <property type="entry name" value="ALPHA1,4-GALACTOSYLTRANSFERASE 1-RELATED"/>
    <property type="match status" value="1"/>
</dbReference>
<dbReference type="InParanoid" id="E3KGA9"/>
<keyword evidence="3" id="KW-0812">Transmembrane</keyword>
<organism evidence="4 5">
    <name type="scientific">Puccinia graminis f. sp. tritici (strain CRL 75-36-700-3 / race SCCL)</name>
    <name type="common">Black stem rust fungus</name>
    <dbReference type="NCBI Taxonomy" id="418459"/>
    <lineage>
        <taxon>Eukaryota</taxon>
        <taxon>Fungi</taxon>
        <taxon>Dikarya</taxon>
        <taxon>Basidiomycota</taxon>
        <taxon>Pucciniomycotina</taxon>
        <taxon>Pucciniomycetes</taxon>
        <taxon>Pucciniales</taxon>
        <taxon>Pucciniaceae</taxon>
        <taxon>Puccinia</taxon>
    </lineage>
</organism>
<keyword evidence="3" id="KW-0472">Membrane</keyword>
<dbReference type="InterPro" id="IPR029044">
    <property type="entry name" value="Nucleotide-diphossugar_trans"/>
</dbReference>
<comment type="similarity">
    <text evidence="1">Belongs to the glycosyltransferase 32 family.</text>
</comment>
<dbReference type="KEGG" id="pgr:PGTG_08520"/>
<dbReference type="GO" id="GO:0016020">
    <property type="term" value="C:membrane"/>
    <property type="evidence" value="ECO:0007669"/>
    <property type="project" value="GOC"/>
</dbReference>
<proteinExistence type="inferred from homology"/>